<evidence type="ECO:0000256" key="5">
    <source>
        <dbReference type="ARBA" id="ARBA00022842"/>
    </source>
</evidence>
<dbReference type="Proteomes" id="UP000053660">
    <property type="component" value="Unassembled WGS sequence"/>
</dbReference>
<dbReference type="AlphaFoldDB" id="A0A0B1RZ94"/>
<dbReference type="GO" id="GO:1990234">
    <property type="term" value="C:transferase complex"/>
    <property type="evidence" value="ECO:0007669"/>
    <property type="project" value="TreeGrafter"/>
</dbReference>
<dbReference type="GO" id="GO:0006744">
    <property type="term" value="P:ubiquinone biosynthetic process"/>
    <property type="evidence" value="ECO:0007669"/>
    <property type="project" value="TreeGrafter"/>
</dbReference>
<dbReference type="InterPro" id="IPR008949">
    <property type="entry name" value="Isoprenoid_synthase_dom_sf"/>
</dbReference>
<gene>
    <name evidence="7" type="ORF">OESDEN_23404</name>
</gene>
<evidence type="ECO:0000313" key="7">
    <source>
        <dbReference type="EMBL" id="KHJ76976.1"/>
    </source>
</evidence>
<dbReference type="GO" id="GO:0046872">
    <property type="term" value="F:metal ion binding"/>
    <property type="evidence" value="ECO:0007669"/>
    <property type="project" value="UniProtKB-KW"/>
</dbReference>
<dbReference type="EMBL" id="KN611222">
    <property type="protein sequence ID" value="KHJ76976.1"/>
    <property type="molecule type" value="Genomic_DNA"/>
</dbReference>
<sequence length="130" mass="14389">MFRPTIALLMANACNVSAPKGVRLECGSEEISINQYKIGMISEMIHTASLVHDDVIDGADIRRGHASVNAIWGNKMVRHERSLGWRFHSGTSYTNFVFNRSAKCDFCNGVDHRGPSDGASRTSIFELSPF</sequence>
<keyword evidence="5" id="KW-0460">Magnesium</keyword>
<dbReference type="PANTHER" id="PTHR12001:SF69">
    <property type="entry name" value="ALL TRANS-POLYPRENYL-DIPHOSPHATE SYNTHASE PDSS1"/>
    <property type="match status" value="1"/>
</dbReference>
<dbReference type="GO" id="GO:0042811">
    <property type="term" value="P:pheromone biosynthetic process"/>
    <property type="evidence" value="ECO:0007669"/>
    <property type="project" value="UniProtKB-ARBA"/>
</dbReference>
<dbReference type="PROSITE" id="PS00723">
    <property type="entry name" value="POLYPRENYL_SYNTHASE_1"/>
    <property type="match status" value="1"/>
</dbReference>
<dbReference type="GO" id="GO:0005739">
    <property type="term" value="C:mitochondrion"/>
    <property type="evidence" value="ECO:0007669"/>
    <property type="project" value="TreeGrafter"/>
</dbReference>
<dbReference type="GO" id="GO:0008299">
    <property type="term" value="P:isoprenoid biosynthetic process"/>
    <property type="evidence" value="ECO:0007669"/>
    <property type="project" value="UniProtKB-KW"/>
</dbReference>
<keyword evidence="3" id="KW-0808">Transferase</keyword>
<dbReference type="InterPro" id="IPR000092">
    <property type="entry name" value="Polyprenyl_synt"/>
</dbReference>
<proteinExistence type="inferred from homology"/>
<comment type="similarity">
    <text evidence="2">Belongs to the FPP/GGPP synthase family.</text>
</comment>
<reference evidence="7 8" key="1">
    <citation type="submission" date="2014-03" db="EMBL/GenBank/DDBJ databases">
        <title>Draft genome of the hookworm Oesophagostomum dentatum.</title>
        <authorList>
            <person name="Mitreva M."/>
        </authorList>
    </citation>
    <scope>NUCLEOTIDE SEQUENCE [LARGE SCALE GENOMIC DNA]</scope>
    <source>
        <strain evidence="7 8">OD-Hann</strain>
    </source>
</reference>
<keyword evidence="8" id="KW-1185">Reference proteome</keyword>
<keyword evidence="4" id="KW-0479">Metal-binding</keyword>
<evidence type="ECO:0008006" key="9">
    <source>
        <dbReference type="Google" id="ProtNLM"/>
    </source>
</evidence>
<evidence type="ECO:0000256" key="3">
    <source>
        <dbReference type="ARBA" id="ARBA00022679"/>
    </source>
</evidence>
<dbReference type="PANTHER" id="PTHR12001">
    <property type="entry name" value="GERANYLGERANYL PYROPHOSPHATE SYNTHASE"/>
    <property type="match status" value="1"/>
</dbReference>
<organism evidence="7 8">
    <name type="scientific">Oesophagostomum dentatum</name>
    <name type="common">Nodular worm</name>
    <dbReference type="NCBI Taxonomy" id="61180"/>
    <lineage>
        <taxon>Eukaryota</taxon>
        <taxon>Metazoa</taxon>
        <taxon>Ecdysozoa</taxon>
        <taxon>Nematoda</taxon>
        <taxon>Chromadorea</taxon>
        <taxon>Rhabditida</taxon>
        <taxon>Rhabditina</taxon>
        <taxon>Rhabditomorpha</taxon>
        <taxon>Strongyloidea</taxon>
        <taxon>Strongylidae</taxon>
        <taxon>Oesophagostomum</taxon>
    </lineage>
</organism>
<evidence type="ECO:0000256" key="2">
    <source>
        <dbReference type="ARBA" id="ARBA00006706"/>
    </source>
</evidence>
<protein>
    <recommendedName>
        <fullName evidence="9">Polyprenyl synthetase</fullName>
    </recommendedName>
</protein>
<evidence type="ECO:0000256" key="4">
    <source>
        <dbReference type="ARBA" id="ARBA00022723"/>
    </source>
</evidence>
<dbReference type="SUPFAM" id="SSF48576">
    <property type="entry name" value="Terpenoid synthases"/>
    <property type="match status" value="1"/>
</dbReference>
<name>A0A0B1RZ94_OESDE</name>
<dbReference type="OrthoDB" id="6921389at2759"/>
<dbReference type="Pfam" id="PF00348">
    <property type="entry name" value="polyprenyl_synt"/>
    <property type="match status" value="1"/>
</dbReference>
<keyword evidence="6" id="KW-0414">Isoprene biosynthesis</keyword>
<evidence type="ECO:0000313" key="8">
    <source>
        <dbReference type="Proteomes" id="UP000053660"/>
    </source>
</evidence>
<accession>A0A0B1RZ94</accession>
<evidence type="ECO:0000256" key="1">
    <source>
        <dbReference type="ARBA" id="ARBA00001946"/>
    </source>
</evidence>
<evidence type="ECO:0000256" key="6">
    <source>
        <dbReference type="ARBA" id="ARBA00023229"/>
    </source>
</evidence>
<dbReference type="InterPro" id="IPR033749">
    <property type="entry name" value="Polyprenyl_synt_CS"/>
</dbReference>
<dbReference type="GO" id="GO:0004659">
    <property type="term" value="F:prenyltransferase activity"/>
    <property type="evidence" value="ECO:0007669"/>
    <property type="project" value="InterPro"/>
</dbReference>
<dbReference type="Gene3D" id="1.10.600.10">
    <property type="entry name" value="Farnesyl Diphosphate Synthase"/>
    <property type="match status" value="1"/>
</dbReference>
<comment type="cofactor">
    <cofactor evidence="1">
        <name>Mg(2+)</name>
        <dbReference type="ChEBI" id="CHEBI:18420"/>
    </cofactor>
</comment>